<keyword evidence="2" id="KW-1185">Reference proteome</keyword>
<sequence>MIHKNQLVKDTKPGDYVHPEDLKTIAAVSGQTHATYLRWAGMVNQTGRDAPVGAAGSRGANMRPNERLKLVYSILAAFPQADFVRWI</sequence>
<reference evidence="1 2" key="1">
    <citation type="journal article" date="2015" name="Genome Announc.">
        <title>Complete Genome Sequence of Caulobacter crescentus Siphophage Seuss.</title>
        <authorList>
            <person name="Sloan J.M."/>
            <person name="Keene J.L."/>
            <person name="Cahill J.L."/>
            <person name="Rasche E.S."/>
            <person name="Kuty Everett G.F."/>
        </authorList>
    </citation>
    <scope>NUCLEOTIDE SEQUENCE [LARGE SCALE GENOMIC DNA]</scope>
</reference>
<organism evidence="1 2">
    <name type="scientific">Caulobacter phage Seuss</name>
    <dbReference type="NCBI Taxonomy" id="1675601"/>
    <lineage>
        <taxon>Viruses</taxon>
        <taxon>Duplodnaviria</taxon>
        <taxon>Heunggongvirae</taxon>
        <taxon>Uroviricota</taxon>
        <taxon>Caudoviricetes</taxon>
        <taxon>Seussvirus</taxon>
        <taxon>Seussvirus seuss</taxon>
    </lineage>
</organism>
<proteinExistence type="predicted"/>
<name>A0A0K1LMA4_9CAUD</name>
<dbReference type="EMBL" id="KT001914">
    <property type="protein sequence ID" value="AKU43641.1"/>
    <property type="molecule type" value="Genomic_DNA"/>
</dbReference>
<evidence type="ECO:0000313" key="1">
    <source>
        <dbReference type="EMBL" id="AKU43641.1"/>
    </source>
</evidence>
<evidence type="ECO:0000313" key="2">
    <source>
        <dbReference type="Proteomes" id="UP000221339"/>
    </source>
</evidence>
<protein>
    <submittedName>
        <fullName evidence="1">Uncharacterized protein</fullName>
    </submittedName>
</protein>
<accession>A0A0K1LMA4</accession>
<gene>
    <name evidence="1" type="ORF">CPT_Seuss115</name>
</gene>
<dbReference type="Proteomes" id="UP000221339">
    <property type="component" value="Segment"/>
</dbReference>